<dbReference type="Proteomes" id="UP000001556">
    <property type="component" value="Chromosome"/>
</dbReference>
<evidence type="ECO:0000259" key="2">
    <source>
        <dbReference type="Pfam" id="PF02591"/>
    </source>
</evidence>
<dbReference type="Pfam" id="PF24481">
    <property type="entry name" value="CT398_CC"/>
    <property type="match status" value="1"/>
</dbReference>
<feature type="domain" description="CT398-like coiled coil hairpin" evidence="3">
    <location>
        <begin position="31"/>
        <end position="186"/>
    </location>
</feature>
<evidence type="ECO:0000256" key="1">
    <source>
        <dbReference type="SAM" id="Coils"/>
    </source>
</evidence>
<dbReference type="InterPro" id="IPR003743">
    <property type="entry name" value="Zf-RING_7"/>
</dbReference>
<dbReference type="KEGG" id="drm:Dred_2458"/>
<evidence type="ECO:0000313" key="4">
    <source>
        <dbReference type="EMBL" id="ABO50968.1"/>
    </source>
</evidence>
<dbReference type="RefSeq" id="WP_011878766.1">
    <property type="nucleotide sequence ID" value="NC_009253.1"/>
</dbReference>
<sequence length="239" mass="28584">MNYTRNLWQLQLLEKYHKSMSGKKPGNEIIQQLQQLKKEIEAGQMQLKELKTHYQRIKEQSFELEQKSKETRGKCEQINAKIYDGTLHVKEIQGCQQRVERLKQDISRLEDLELEKMQIKEDIKKQWESKKGTLELLKTKYKELHSRYLQEKEEIKERTAETARKMEELIQNVDKDLYKQYRQLKTKFPDPVGRVTKDACSGCHLGISFDKVKELKYEKGLVYCNHCGRILFWDPQMLD</sequence>
<dbReference type="Gene3D" id="1.10.287.1490">
    <property type="match status" value="1"/>
</dbReference>
<organism evidence="4 5">
    <name type="scientific">Desulforamulus reducens (strain ATCC BAA-1160 / DSM 100696 / MI-1)</name>
    <name type="common">Desulfotomaculum reducens</name>
    <dbReference type="NCBI Taxonomy" id="349161"/>
    <lineage>
        <taxon>Bacteria</taxon>
        <taxon>Bacillati</taxon>
        <taxon>Bacillota</taxon>
        <taxon>Clostridia</taxon>
        <taxon>Eubacteriales</taxon>
        <taxon>Peptococcaceae</taxon>
        <taxon>Desulforamulus</taxon>
    </lineage>
</organism>
<feature type="domain" description="C4-type zinc ribbon" evidence="2">
    <location>
        <begin position="199"/>
        <end position="231"/>
    </location>
</feature>
<dbReference type="EMBL" id="CP000612">
    <property type="protein sequence ID" value="ABO50968.1"/>
    <property type="molecule type" value="Genomic_DNA"/>
</dbReference>
<gene>
    <name evidence="4" type="ordered locus">Dred_2458</name>
</gene>
<accession>A4J7B5</accession>
<keyword evidence="1" id="KW-0175">Coiled coil</keyword>
<evidence type="ECO:0000259" key="3">
    <source>
        <dbReference type="Pfam" id="PF24481"/>
    </source>
</evidence>
<evidence type="ECO:0000313" key="5">
    <source>
        <dbReference type="Proteomes" id="UP000001556"/>
    </source>
</evidence>
<reference evidence="4 5" key="1">
    <citation type="submission" date="2007-03" db="EMBL/GenBank/DDBJ databases">
        <title>Complete sequence of Desulfotomaculum reducens MI-1.</title>
        <authorList>
            <consortium name="US DOE Joint Genome Institute"/>
            <person name="Copeland A."/>
            <person name="Lucas S."/>
            <person name="Lapidus A."/>
            <person name="Barry K."/>
            <person name="Detter J.C."/>
            <person name="Glavina del Rio T."/>
            <person name="Hammon N."/>
            <person name="Israni S."/>
            <person name="Dalin E."/>
            <person name="Tice H."/>
            <person name="Pitluck S."/>
            <person name="Sims D."/>
            <person name="Brettin T."/>
            <person name="Bruce D."/>
            <person name="Han C."/>
            <person name="Tapia R."/>
            <person name="Schmutz J."/>
            <person name="Larimer F."/>
            <person name="Land M."/>
            <person name="Hauser L."/>
            <person name="Kyrpides N."/>
            <person name="Kim E."/>
            <person name="Tebo B.M."/>
            <person name="Richardson P."/>
        </authorList>
    </citation>
    <scope>NUCLEOTIDE SEQUENCE [LARGE SCALE GENOMIC DNA]</scope>
    <source>
        <strain evidence="4 5">MI-1</strain>
    </source>
</reference>
<feature type="coiled-coil region" evidence="1">
    <location>
        <begin position="30"/>
        <end position="67"/>
    </location>
</feature>
<dbReference type="STRING" id="349161.Dred_2458"/>
<dbReference type="InterPro" id="IPR056003">
    <property type="entry name" value="CT398_CC_hairpin"/>
</dbReference>
<feature type="coiled-coil region" evidence="1">
    <location>
        <begin position="92"/>
        <end position="176"/>
    </location>
</feature>
<proteinExistence type="predicted"/>
<name>A4J7B5_DESRM</name>
<protein>
    <submittedName>
        <fullName evidence="4">Uncharacterized protein</fullName>
    </submittedName>
</protein>
<dbReference type="eggNOG" id="COG1579">
    <property type="taxonomic scope" value="Bacteria"/>
</dbReference>
<dbReference type="Pfam" id="PF02591">
    <property type="entry name" value="Zn_ribbon_9"/>
    <property type="match status" value="1"/>
</dbReference>
<dbReference type="HOGENOM" id="CLU_073076_1_0_9"/>
<keyword evidence="5" id="KW-1185">Reference proteome</keyword>
<dbReference type="AlphaFoldDB" id="A4J7B5"/>